<dbReference type="Proteomes" id="UP000006591">
    <property type="component" value="Chromosome 12"/>
</dbReference>
<evidence type="ECO:0000313" key="1">
    <source>
        <dbReference type="EnsemblPlants" id="ONIVA12G12010.1"/>
    </source>
</evidence>
<dbReference type="Gramene" id="ONIVA12G12010.1">
    <property type="protein sequence ID" value="ONIVA12G12010.1"/>
    <property type="gene ID" value="ONIVA12G12010"/>
</dbReference>
<sequence>MYYYTRCLTQIKNRLLEKTSPHIELMNGDSLVLHFLSLLRERKLFEIIDLQVMEGEDKYQRSSKTSGNVY</sequence>
<dbReference type="HOGENOM" id="CLU_2762033_0_0_1"/>
<name>A0A0E0JA93_ORYNI</name>
<reference evidence="1" key="2">
    <citation type="submission" date="2018-04" db="EMBL/GenBank/DDBJ databases">
        <title>OnivRS2 (Oryza nivara Reference Sequence Version 2).</title>
        <authorList>
            <person name="Zhang J."/>
            <person name="Kudrna D."/>
            <person name="Lee S."/>
            <person name="Talag J."/>
            <person name="Rajasekar S."/>
            <person name="Welchert J."/>
            <person name="Hsing Y.-I."/>
            <person name="Wing R.A."/>
        </authorList>
    </citation>
    <scope>NUCLEOTIDE SEQUENCE [LARGE SCALE GENOMIC DNA]</scope>
    <source>
        <strain evidence="1">SL10</strain>
    </source>
</reference>
<accession>A0A0E0JA93</accession>
<organism evidence="1">
    <name type="scientific">Oryza nivara</name>
    <name type="common">Indian wild rice</name>
    <name type="synonym">Oryza sativa f. spontanea</name>
    <dbReference type="NCBI Taxonomy" id="4536"/>
    <lineage>
        <taxon>Eukaryota</taxon>
        <taxon>Viridiplantae</taxon>
        <taxon>Streptophyta</taxon>
        <taxon>Embryophyta</taxon>
        <taxon>Tracheophyta</taxon>
        <taxon>Spermatophyta</taxon>
        <taxon>Magnoliopsida</taxon>
        <taxon>Liliopsida</taxon>
        <taxon>Poales</taxon>
        <taxon>Poaceae</taxon>
        <taxon>BOP clade</taxon>
        <taxon>Oryzoideae</taxon>
        <taxon>Oryzeae</taxon>
        <taxon>Oryzinae</taxon>
        <taxon>Oryza</taxon>
    </lineage>
</organism>
<proteinExistence type="predicted"/>
<dbReference type="AlphaFoldDB" id="A0A0E0JA93"/>
<protein>
    <submittedName>
        <fullName evidence="1">Uncharacterized protein</fullName>
    </submittedName>
</protein>
<evidence type="ECO:0000313" key="2">
    <source>
        <dbReference type="Proteomes" id="UP000006591"/>
    </source>
</evidence>
<reference evidence="1" key="1">
    <citation type="submission" date="2015-04" db="UniProtKB">
        <authorList>
            <consortium name="EnsemblPlants"/>
        </authorList>
    </citation>
    <scope>IDENTIFICATION</scope>
    <source>
        <strain evidence="1">SL10</strain>
    </source>
</reference>
<dbReference type="EnsemblPlants" id="ONIVA12G12010.1">
    <property type="protein sequence ID" value="ONIVA12G12010.1"/>
    <property type="gene ID" value="ONIVA12G12010"/>
</dbReference>
<keyword evidence="2" id="KW-1185">Reference proteome</keyword>